<name>A0ABD6AUQ0_9EURY</name>
<proteinExistence type="predicted"/>
<evidence type="ECO:0000256" key="1">
    <source>
        <dbReference type="SAM" id="Coils"/>
    </source>
</evidence>
<dbReference type="AlphaFoldDB" id="A0ABD6AUQ0"/>
<keyword evidence="3" id="KW-1185">Reference proteome</keyword>
<keyword evidence="1" id="KW-0175">Coiled coil</keyword>
<evidence type="ECO:0000313" key="2">
    <source>
        <dbReference type="EMBL" id="MFD1513484.1"/>
    </source>
</evidence>
<evidence type="ECO:0000313" key="3">
    <source>
        <dbReference type="Proteomes" id="UP001597187"/>
    </source>
</evidence>
<feature type="coiled-coil region" evidence="1">
    <location>
        <begin position="91"/>
        <end position="118"/>
    </location>
</feature>
<reference evidence="2 3" key="1">
    <citation type="journal article" date="2019" name="Int. J. Syst. Evol. Microbiol.">
        <title>The Global Catalogue of Microorganisms (GCM) 10K type strain sequencing project: providing services to taxonomists for standard genome sequencing and annotation.</title>
        <authorList>
            <consortium name="The Broad Institute Genomics Platform"/>
            <consortium name="The Broad Institute Genome Sequencing Center for Infectious Disease"/>
            <person name="Wu L."/>
            <person name="Ma J."/>
        </authorList>
    </citation>
    <scope>NUCLEOTIDE SEQUENCE [LARGE SCALE GENOMIC DNA]</scope>
    <source>
        <strain evidence="2 3">CGMCC 1.12563</strain>
    </source>
</reference>
<accession>A0ABD6AUQ0</accession>
<dbReference type="Pfam" id="PF24033">
    <property type="entry name" value="DUF7342"/>
    <property type="match status" value="1"/>
</dbReference>
<dbReference type="EMBL" id="JBHUDC010000003">
    <property type="protein sequence ID" value="MFD1513484.1"/>
    <property type="molecule type" value="Genomic_DNA"/>
</dbReference>
<dbReference type="InterPro" id="IPR055766">
    <property type="entry name" value="DUF7342"/>
</dbReference>
<gene>
    <name evidence="2" type="ORF">ACFSBT_09365</name>
</gene>
<organism evidence="2 3">
    <name type="scientific">Halomarina rubra</name>
    <dbReference type="NCBI Taxonomy" id="2071873"/>
    <lineage>
        <taxon>Archaea</taxon>
        <taxon>Methanobacteriati</taxon>
        <taxon>Methanobacteriota</taxon>
        <taxon>Stenosarchaea group</taxon>
        <taxon>Halobacteria</taxon>
        <taxon>Halobacteriales</taxon>
        <taxon>Natronomonadaceae</taxon>
        <taxon>Halomarina</taxon>
    </lineage>
</organism>
<dbReference type="RefSeq" id="WP_250873436.1">
    <property type="nucleotide sequence ID" value="NZ_JALXFV010000003.1"/>
</dbReference>
<comment type="caution">
    <text evidence="2">The sequence shown here is derived from an EMBL/GenBank/DDBJ whole genome shotgun (WGS) entry which is preliminary data.</text>
</comment>
<protein>
    <submittedName>
        <fullName evidence="2">ArsR family transcriptional regulator</fullName>
    </submittedName>
</protein>
<sequence>MGLPDTDAWKDSTRGRERVKLVVEVLEEPRSVSEIADRADVGWETAKSELENLVEANAAREFGSEGSLTYAPDPRETFFAQIRDHMQEYTTNELEAQLTEHKERLEELEAEFDVGTAQEYREHLADDGLSADELREIRNVAATWEALELEYRVVKHALGISYDTQRFTDVNDDYVPA</sequence>
<dbReference type="Proteomes" id="UP001597187">
    <property type="component" value="Unassembled WGS sequence"/>
</dbReference>